<dbReference type="AlphaFoldDB" id="A0A0F5FU48"/>
<keyword evidence="4" id="KW-1003">Cell membrane</keyword>
<evidence type="ECO:0000256" key="6">
    <source>
        <dbReference type="ARBA" id="ARBA00022741"/>
    </source>
</evidence>
<dbReference type="GO" id="GO:0005524">
    <property type="term" value="F:ATP binding"/>
    <property type="evidence" value="ECO:0007669"/>
    <property type="project" value="UniProtKB-KW"/>
</dbReference>
<evidence type="ECO:0000256" key="4">
    <source>
        <dbReference type="ARBA" id="ARBA00022475"/>
    </source>
</evidence>
<dbReference type="GO" id="GO:0055085">
    <property type="term" value="P:transmembrane transport"/>
    <property type="evidence" value="ECO:0007669"/>
    <property type="project" value="UniProtKB-ARBA"/>
</dbReference>
<evidence type="ECO:0000313" key="11">
    <source>
        <dbReference type="EMBL" id="KKB12401.1"/>
    </source>
</evidence>
<evidence type="ECO:0000256" key="2">
    <source>
        <dbReference type="ARBA" id="ARBA00005417"/>
    </source>
</evidence>
<dbReference type="PANTHER" id="PTHR43297">
    <property type="entry name" value="OLIGOPEPTIDE TRANSPORT ATP-BINDING PROTEIN APPD"/>
    <property type="match status" value="1"/>
</dbReference>
<evidence type="ECO:0000256" key="5">
    <source>
        <dbReference type="ARBA" id="ARBA00022519"/>
    </source>
</evidence>
<reference evidence="11 12" key="1">
    <citation type="submission" date="2015-03" db="EMBL/GenBank/DDBJ databases">
        <authorList>
            <person name="Hassan Y.I."/>
            <person name="Lepp D."/>
            <person name="Li X.-Z."/>
            <person name="Zhou T."/>
        </authorList>
    </citation>
    <scope>NUCLEOTIDE SEQUENCE [LARGE SCALE GENOMIC DNA]</scope>
    <source>
        <strain evidence="11 12">BD-c194</strain>
    </source>
</reference>
<keyword evidence="9" id="KW-0472">Membrane</keyword>
<dbReference type="InterPro" id="IPR017871">
    <property type="entry name" value="ABC_transporter-like_CS"/>
</dbReference>
<evidence type="ECO:0000256" key="9">
    <source>
        <dbReference type="ARBA" id="ARBA00023136"/>
    </source>
</evidence>
<dbReference type="FunFam" id="3.40.50.300:FF:000016">
    <property type="entry name" value="Oligopeptide ABC transporter ATP-binding component"/>
    <property type="match status" value="1"/>
</dbReference>
<evidence type="ECO:0000256" key="7">
    <source>
        <dbReference type="ARBA" id="ARBA00022840"/>
    </source>
</evidence>
<comment type="caution">
    <text evidence="11">The sequence shown here is derived from an EMBL/GenBank/DDBJ whole genome shotgun (WGS) entry which is preliminary data.</text>
</comment>
<dbReference type="Pfam" id="PF08352">
    <property type="entry name" value="oligo_HPY"/>
    <property type="match status" value="1"/>
</dbReference>
<dbReference type="GO" id="GO:0016887">
    <property type="term" value="F:ATP hydrolysis activity"/>
    <property type="evidence" value="ECO:0007669"/>
    <property type="project" value="InterPro"/>
</dbReference>
<dbReference type="SMART" id="SM00382">
    <property type="entry name" value="AAA"/>
    <property type="match status" value="1"/>
</dbReference>
<evidence type="ECO:0000256" key="1">
    <source>
        <dbReference type="ARBA" id="ARBA00004417"/>
    </source>
</evidence>
<name>A0A0F5FU48_9HYPH</name>
<comment type="subcellular location">
    <subcellularLocation>
        <location evidence="1">Cell inner membrane</location>
        <topology evidence="1">Peripheral membrane protein</topology>
    </subcellularLocation>
</comment>
<accession>A0A0F5FU48</accession>
<keyword evidence="6" id="KW-0547">Nucleotide-binding</keyword>
<evidence type="ECO:0000313" key="12">
    <source>
        <dbReference type="Proteomes" id="UP000033632"/>
    </source>
</evidence>
<dbReference type="InterPro" id="IPR013563">
    <property type="entry name" value="Oligopep_ABC_C"/>
</dbReference>
<dbReference type="Gene3D" id="3.40.50.300">
    <property type="entry name" value="P-loop containing nucleotide triphosphate hydrolases"/>
    <property type="match status" value="1"/>
</dbReference>
<sequence>MQNQTVPSDSPLLELRDLRTGFALREGYVKAVDGASFSVARGETIGVVGESGCGKSITARTILRIAGTNDSELGGEALFRRRTRDGRPGEVVDLLKLAPNGREIRSIRGAEIAMIFQEPMTAFSPVHTIGNQIIEAIQLHHPVSKDEARATAIDMLRRVEMSNAERRIDAYPHQLSGGMRQRAMIAMALVCRPQLLLADEPTTALDVTTQAQILALIRQLKAELGMSVMMITHDLGVVAETAQNVAVMYLGKVVEYADVRALFHDPKHPYTQALLASIPKLGREAGARLHPVKGMVPSPFNRPRGCPFNTRCPKAMPGVCDVDMPGPTTIKPGHTVSCFLYGAGDTRTEAAQ</sequence>
<dbReference type="PROSITE" id="PS00211">
    <property type="entry name" value="ABC_TRANSPORTER_1"/>
    <property type="match status" value="1"/>
</dbReference>
<gene>
    <name evidence="11" type="ORF">VE25_07575</name>
</gene>
<dbReference type="OrthoDB" id="9815712at2"/>
<dbReference type="InterPro" id="IPR003593">
    <property type="entry name" value="AAA+_ATPase"/>
</dbReference>
<dbReference type="PATRIC" id="fig|443610.3.peg.4084"/>
<organism evidence="11 12">
    <name type="scientific">Devosia geojensis</name>
    <dbReference type="NCBI Taxonomy" id="443610"/>
    <lineage>
        <taxon>Bacteria</taxon>
        <taxon>Pseudomonadati</taxon>
        <taxon>Pseudomonadota</taxon>
        <taxon>Alphaproteobacteria</taxon>
        <taxon>Hyphomicrobiales</taxon>
        <taxon>Devosiaceae</taxon>
        <taxon>Devosia</taxon>
    </lineage>
</organism>
<keyword evidence="12" id="KW-1185">Reference proteome</keyword>
<dbReference type="GO" id="GO:0015833">
    <property type="term" value="P:peptide transport"/>
    <property type="evidence" value="ECO:0007669"/>
    <property type="project" value="InterPro"/>
</dbReference>
<comment type="similarity">
    <text evidence="2">Belongs to the ABC transporter superfamily.</text>
</comment>
<dbReference type="Proteomes" id="UP000033632">
    <property type="component" value="Unassembled WGS sequence"/>
</dbReference>
<dbReference type="InterPro" id="IPR003439">
    <property type="entry name" value="ABC_transporter-like_ATP-bd"/>
</dbReference>
<keyword evidence="7" id="KW-0067">ATP-binding</keyword>
<keyword evidence="5" id="KW-0997">Cell inner membrane</keyword>
<proteinExistence type="inferred from homology"/>
<dbReference type="PANTHER" id="PTHR43297:SF14">
    <property type="entry name" value="ATPASE AAA-TYPE CORE DOMAIN-CONTAINING PROTEIN"/>
    <property type="match status" value="1"/>
</dbReference>
<keyword evidence="3" id="KW-0813">Transport</keyword>
<evidence type="ECO:0000256" key="8">
    <source>
        <dbReference type="ARBA" id="ARBA00022967"/>
    </source>
</evidence>
<dbReference type="RefSeq" id="WP_046107991.1">
    <property type="nucleotide sequence ID" value="NZ_JZEX01000081.1"/>
</dbReference>
<dbReference type="EMBL" id="JZEX01000081">
    <property type="protein sequence ID" value="KKB12401.1"/>
    <property type="molecule type" value="Genomic_DNA"/>
</dbReference>
<dbReference type="InterPro" id="IPR027417">
    <property type="entry name" value="P-loop_NTPase"/>
</dbReference>
<dbReference type="Pfam" id="PF00005">
    <property type="entry name" value="ABC_tran"/>
    <property type="match status" value="1"/>
</dbReference>
<dbReference type="CDD" id="cd03257">
    <property type="entry name" value="ABC_NikE_OppD_transporters"/>
    <property type="match status" value="1"/>
</dbReference>
<dbReference type="NCBIfam" id="TIGR01727">
    <property type="entry name" value="oligo_HPY"/>
    <property type="match status" value="1"/>
</dbReference>
<dbReference type="SUPFAM" id="SSF52540">
    <property type="entry name" value="P-loop containing nucleoside triphosphate hydrolases"/>
    <property type="match status" value="1"/>
</dbReference>
<dbReference type="GO" id="GO:0005886">
    <property type="term" value="C:plasma membrane"/>
    <property type="evidence" value="ECO:0007669"/>
    <property type="project" value="UniProtKB-SubCell"/>
</dbReference>
<evidence type="ECO:0000256" key="3">
    <source>
        <dbReference type="ARBA" id="ARBA00022448"/>
    </source>
</evidence>
<dbReference type="InterPro" id="IPR050388">
    <property type="entry name" value="ABC_Ni/Peptide_Import"/>
</dbReference>
<feature type="domain" description="ABC transporter" evidence="10">
    <location>
        <begin position="13"/>
        <end position="275"/>
    </location>
</feature>
<dbReference type="STRING" id="443610.VE25_07575"/>
<evidence type="ECO:0000259" key="10">
    <source>
        <dbReference type="PROSITE" id="PS50893"/>
    </source>
</evidence>
<protein>
    <submittedName>
        <fullName evidence="11">Peptide ABC transporter ATPase</fullName>
    </submittedName>
</protein>
<dbReference type="PROSITE" id="PS50893">
    <property type="entry name" value="ABC_TRANSPORTER_2"/>
    <property type="match status" value="1"/>
</dbReference>
<keyword evidence="8" id="KW-1278">Translocase</keyword>